<dbReference type="Proteomes" id="UP000807469">
    <property type="component" value="Unassembled WGS sequence"/>
</dbReference>
<proteinExistence type="inferred from homology"/>
<comment type="cofactor">
    <cofactor evidence="1">
        <name>Zn(2+)</name>
        <dbReference type="ChEBI" id="CHEBI:29105"/>
    </cofactor>
</comment>
<gene>
    <name evidence="7" type="ORF">BDN70DRAFT_301697</name>
</gene>
<keyword evidence="5" id="KW-0862">Zinc</keyword>
<reference evidence="7" key="1">
    <citation type="submission" date="2020-11" db="EMBL/GenBank/DDBJ databases">
        <authorList>
            <consortium name="DOE Joint Genome Institute"/>
            <person name="Ahrendt S."/>
            <person name="Riley R."/>
            <person name="Andreopoulos W."/>
            <person name="Labutti K."/>
            <person name="Pangilinan J."/>
            <person name="Ruiz-Duenas F.J."/>
            <person name="Barrasa J.M."/>
            <person name="Sanchez-Garcia M."/>
            <person name="Camarero S."/>
            <person name="Miyauchi S."/>
            <person name="Serrano A."/>
            <person name="Linde D."/>
            <person name="Babiker R."/>
            <person name="Drula E."/>
            <person name="Ayuso-Fernandez I."/>
            <person name="Pacheco R."/>
            <person name="Padilla G."/>
            <person name="Ferreira P."/>
            <person name="Barriuso J."/>
            <person name="Kellner H."/>
            <person name="Castanera R."/>
            <person name="Alfaro M."/>
            <person name="Ramirez L."/>
            <person name="Pisabarro A.G."/>
            <person name="Kuo A."/>
            <person name="Tritt A."/>
            <person name="Lipzen A."/>
            <person name="He G."/>
            <person name="Yan M."/>
            <person name="Ng V."/>
            <person name="Cullen D."/>
            <person name="Martin F."/>
            <person name="Rosso M.-N."/>
            <person name="Henrissat B."/>
            <person name="Hibbett D."/>
            <person name="Martinez A.T."/>
            <person name="Grigoriev I.V."/>
        </authorList>
    </citation>
    <scope>NUCLEOTIDE SEQUENCE</scope>
    <source>
        <strain evidence="7">CIRM-BRFM 674</strain>
    </source>
</reference>
<dbReference type="OrthoDB" id="10250730at2759"/>
<evidence type="ECO:0000313" key="7">
    <source>
        <dbReference type="EMBL" id="KAF9483460.1"/>
    </source>
</evidence>
<evidence type="ECO:0000259" key="6">
    <source>
        <dbReference type="SMART" id="SM00849"/>
    </source>
</evidence>
<dbReference type="Pfam" id="PF00753">
    <property type="entry name" value="Lactamase_B"/>
    <property type="match status" value="1"/>
</dbReference>
<evidence type="ECO:0000256" key="2">
    <source>
        <dbReference type="ARBA" id="ARBA00007749"/>
    </source>
</evidence>
<evidence type="ECO:0000256" key="3">
    <source>
        <dbReference type="ARBA" id="ARBA00022723"/>
    </source>
</evidence>
<feature type="domain" description="Metallo-beta-lactamase" evidence="6">
    <location>
        <begin position="43"/>
        <end position="273"/>
    </location>
</feature>
<dbReference type="InterPro" id="IPR036866">
    <property type="entry name" value="RibonucZ/Hydroxyglut_hydro"/>
</dbReference>
<comment type="similarity">
    <text evidence="2">Belongs to the metallo-beta-lactamase superfamily.</text>
</comment>
<dbReference type="SMART" id="SM00849">
    <property type="entry name" value="Lactamase_B"/>
    <property type="match status" value="1"/>
</dbReference>
<dbReference type="InterPro" id="IPR001279">
    <property type="entry name" value="Metallo-B-lactamas"/>
</dbReference>
<dbReference type="AlphaFoldDB" id="A0A9P6D4V8"/>
<sequence>MALPVATADQAFCVVSALEGGTMSAPDELFIADAVPGHRSTIPSLCFLLQHNKRPEKMVFDLGIDGDLSKFPPAVREEVGYSDTIFQLQKTPSCIESLSKGGLSPDDIDFVCVSHIHFDHTGDTHAFKASTFLVGGDCKPLFEDAYPKNPSAWFREDLYPADRTRYLPVTEWPPLGPFPHAFDFYGDGSLYIVDSPGHVPGHVNILARTSPDGAWIYLAADSAHHWRIITGESQIRTAKPYGCIHADKNKAEEHIARIRELQQFPRVQVILAHDLPWYTLNKGGDSFWPGKIQPLPLNPL</sequence>
<dbReference type="Gene3D" id="3.60.15.10">
    <property type="entry name" value="Ribonuclease Z/Hydroxyacylglutathione hydrolase-like"/>
    <property type="match status" value="1"/>
</dbReference>
<evidence type="ECO:0000256" key="4">
    <source>
        <dbReference type="ARBA" id="ARBA00022801"/>
    </source>
</evidence>
<name>A0A9P6D4V8_9AGAR</name>
<keyword evidence="8" id="KW-1185">Reference proteome</keyword>
<evidence type="ECO:0000256" key="5">
    <source>
        <dbReference type="ARBA" id="ARBA00022833"/>
    </source>
</evidence>
<dbReference type="EMBL" id="MU155153">
    <property type="protein sequence ID" value="KAF9483460.1"/>
    <property type="molecule type" value="Genomic_DNA"/>
</dbReference>
<keyword evidence="4" id="KW-0378">Hydrolase</keyword>
<dbReference type="InterPro" id="IPR051013">
    <property type="entry name" value="MBL_superfamily_lactonases"/>
</dbReference>
<dbReference type="SUPFAM" id="SSF56281">
    <property type="entry name" value="Metallo-hydrolase/oxidoreductase"/>
    <property type="match status" value="1"/>
</dbReference>
<dbReference type="CDD" id="cd07730">
    <property type="entry name" value="metallo-hydrolase-like_MBL-fold"/>
    <property type="match status" value="1"/>
</dbReference>
<accession>A0A9P6D4V8</accession>
<protein>
    <submittedName>
        <fullName evidence="7">Metallo-hydrolase/oxidoreductase</fullName>
    </submittedName>
</protein>
<dbReference type="PANTHER" id="PTHR42978:SF2">
    <property type="entry name" value="102 KBASES UNSTABLE REGION: FROM 1 TO 119443"/>
    <property type="match status" value="1"/>
</dbReference>
<organism evidence="7 8">
    <name type="scientific">Pholiota conissans</name>
    <dbReference type="NCBI Taxonomy" id="109636"/>
    <lineage>
        <taxon>Eukaryota</taxon>
        <taxon>Fungi</taxon>
        <taxon>Dikarya</taxon>
        <taxon>Basidiomycota</taxon>
        <taxon>Agaricomycotina</taxon>
        <taxon>Agaricomycetes</taxon>
        <taxon>Agaricomycetidae</taxon>
        <taxon>Agaricales</taxon>
        <taxon>Agaricineae</taxon>
        <taxon>Strophariaceae</taxon>
        <taxon>Pholiota</taxon>
    </lineage>
</organism>
<dbReference type="PANTHER" id="PTHR42978">
    <property type="entry name" value="QUORUM-QUENCHING LACTONASE YTNP-RELATED-RELATED"/>
    <property type="match status" value="1"/>
</dbReference>
<dbReference type="GO" id="GO:0046872">
    <property type="term" value="F:metal ion binding"/>
    <property type="evidence" value="ECO:0007669"/>
    <property type="project" value="UniProtKB-KW"/>
</dbReference>
<dbReference type="GO" id="GO:0016787">
    <property type="term" value="F:hydrolase activity"/>
    <property type="evidence" value="ECO:0007669"/>
    <property type="project" value="UniProtKB-KW"/>
</dbReference>
<evidence type="ECO:0000313" key="8">
    <source>
        <dbReference type="Proteomes" id="UP000807469"/>
    </source>
</evidence>
<comment type="caution">
    <text evidence="7">The sequence shown here is derived from an EMBL/GenBank/DDBJ whole genome shotgun (WGS) entry which is preliminary data.</text>
</comment>
<keyword evidence="3" id="KW-0479">Metal-binding</keyword>
<evidence type="ECO:0000256" key="1">
    <source>
        <dbReference type="ARBA" id="ARBA00001947"/>
    </source>
</evidence>